<dbReference type="Proteomes" id="UP001233172">
    <property type="component" value="Unassembled WGS sequence"/>
</dbReference>
<protein>
    <submittedName>
        <fullName evidence="1">Uncharacterized protein</fullName>
    </submittedName>
</protein>
<reference evidence="1" key="2">
    <citation type="submission" date="2023-04" db="EMBL/GenBank/DDBJ databases">
        <authorList>
            <person name="Bu L."/>
            <person name="Lu L."/>
            <person name="Laidemitt M.R."/>
            <person name="Zhang S.M."/>
            <person name="Mutuku M."/>
            <person name="Mkoji G."/>
            <person name="Steinauer M."/>
            <person name="Loker E.S."/>
        </authorList>
    </citation>
    <scope>NUCLEOTIDE SEQUENCE</scope>
    <source>
        <strain evidence="1">KasaAsao</strain>
        <tissue evidence="1">Whole Snail</tissue>
    </source>
</reference>
<evidence type="ECO:0000313" key="2">
    <source>
        <dbReference type="Proteomes" id="UP001233172"/>
    </source>
</evidence>
<dbReference type="AlphaFoldDB" id="A0AAD8C4N9"/>
<keyword evidence="2" id="KW-1185">Reference proteome</keyword>
<organism evidence="1 2">
    <name type="scientific">Biomphalaria pfeifferi</name>
    <name type="common">Bloodfluke planorb</name>
    <name type="synonym">Freshwater snail</name>
    <dbReference type="NCBI Taxonomy" id="112525"/>
    <lineage>
        <taxon>Eukaryota</taxon>
        <taxon>Metazoa</taxon>
        <taxon>Spiralia</taxon>
        <taxon>Lophotrochozoa</taxon>
        <taxon>Mollusca</taxon>
        <taxon>Gastropoda</taxon>
        <taxon>Heterobranchia</taxon>
        <taxon>Euthyneura</taxon>
        <taxon>Panpulmonata</taxon>
        <taxon>Hygrophila</taxon>
        <taxon>Lymnaeoidea</taxon>
        <taxon>Planorbidae</taxon>
        <taxon>Biomphalaria</taxon>
    </lineage>
</organism>
<comment type="caution">
    <text evidence="1">The sequence shown here is derived from an EMBL/GenBank/DDBJ whole genome shotgun (WGS) entry which is preliminary data.</text>
</comment>
<gene>
    <name evidence="1" type="ORF">Bpfe_003849</name>
</gene>
<sequence length="113" mass="13141">MAPTAPSWYTDIMQTWARRLPCWMTPKTHMASDRIGFESTCKEVTENRSPGIKLIKRDQQACEHPSPYLASHTRQQARNARRPDGSLRLYVSNNKKKTNLVQRTNVKVVQEHY</sequence>
<evidence type="ECO:0000313" key="1">
    <source>
        <dbReference type="EMBL" id="KAK0066417.1"/>
    </source>
</evidence>
<accession>A0AAD8C4N9</accession>
<proteinExistence type="predicted"/>
<reference evidence="1" key="1">
    <citation type="journal article" date="2023" name="PLoS Negl. Trop. Dis.">
        <title>A genome sequence for Biomphalaria pfeifferi, the major vector snail for the human-infecting parasite Schistosoma mansoni.</title>
        <authorList>
            <person name="Bu L."/>
            <person name="Lu L."/>
            <person name="Laidemitt M.R."/>
            <person name="Zhang S.M."/>
            <person name="Mutuku M."/>
            <person name="Mkoji G."/>
            <person name="Steinauer M."/>
            <person name="Loker E.S."/>
        </authorList>
    </citation>
    <scope>NUCLEOTIDE SEQUENCE</scope>
    <source>
        <strain evidence="1">KasaAsao</strain>
    </source>
</reference>
<name>A0AAD8C4N9_BIOPF</name>
<dbReference type="EMBL" id="JASAOG010000010">
    <property type="protein sequence ID" value="KAK0066417.1"/>
    <property type="molecule type" value="Genomic_DNA"/>
</dbReference>